<keyword evidence="4" id="KW-1185">Reference proteome</keyword>
<organism evidence="3 4">
    <name type="scientific">Loktanella fryxellensis</name>
    <dbReference type="NCBI Taxonomy" id="245187"/>
    <lineage>
        <taxon>Bacteria</taxon>
        <taxon>Pseudomonadati</taxon>
        <taxon>Pseudomonadota</taxon>
        <taxon>Alphaproteobacteria</taxon>
        <taxon>Rhodobacterales</taxon>
        <taxon>Roseobacteraceae</taxon>
        <taxon>Loktanella</taxon>
    </lineage>
</organism>
<name>A0A1H8JQC0_9RHOB</name>
<dbReference type="Pfam" id="PF00403">
    <property type="entry name" value="HMA"/>
    <property type="match status" value="1"/>
</dbReference>
<dbReference type="CDD" id="cd00371">
    <property type="entry name" value="HMA"/>
    <property type="match status" value="1"/>
</dbReference>
<keyword evidence="1" id="KW-0479">Metal-binding</keyword>
<dbReference type="EMBL" id="FOCI01000041">
    <property type="protein sequence ID" value="SEN82705.1"/>
    <property type="molecule type" value="Genomic_DNA"/>
</dbReference>
<dbReference type="OrthoDB" id="9801832at2"/>
<evidence type="ECO:0000256" key="1">
    <source>
        <dbReference type="ARBA" id="ARBA00022723"/>
    </source>
</evidence>
<accession>A0A1H8JQC0</accession>
<gene>
    <name evidence="3" type="ORF">SAMN04488003_1417</name>
</gene>
<dbReference type="PROSITE" id="PS50846">
    <property type="entry name" value="HMA_2"/>
    <property type="match status" value="1"/>
</dbReference>
<dbReference type="PROSITE" id="PS01047">
    <property type="entry name" value="HMA_1"/>
    <property type="match status" value="1"/>
</dbReference>
<dbReference type="SUPFAM" id="SSF55008">
    <property type="entry name" value="HMA, heavy metal-associated domain"/>
    <property type="match status" value="1"/>
</dbReference>
<dbReference type="InterPro" id="IPR017969">
    <property type="entry name" value="Heavy-metal-associated_CS"/>
</dbReference>
<dbReference type="GO" id="GO:0046872">
    <property type="term" value="F:metal ion binding"/>
    <property type="evidence" value="ECO:0007669"/>
    <property type="project" value="UniProtKB-KW"/>
</dbReference>
<protein>
    <submittedName>
        <fullName evidence="3">Copper chaperone</fullName>
    </submittedName>
</protein>
<dbReference type="InterPro" id="IPR036163">
    <property type="entry name" value="HMA_dom_sf"/>
</dbReference>
<feature type="domain" description="HMA" evidence="2">
    <location>
        <begin position="1"/>
        <end position="62"/>
    </location>
</feature>
<evidence type="ECO:0000313" key="4">
    <source>
        <dbReference type="Proteomes" id="UP000199585"/>
    </source>
</evidence>
<evidence type="ECO:0000313" key="3">
    <source>
        <dbReference type="EMBL" id="SEN82705.1"/>
    </source>
</evidence>
<proteinExistence type="predicted"/>
<reference evidence="3 4" key="1">
    <citation type="submission" date="2016-10" db="EMBL/GenBank/DDBJ databases">
        <authorList>
            <person name="de Groot N.N."/>
        </authorList>
    </citation>
    <scope>NUCLEOTIDE SEQUENCE [LARGE SCALE GENOMIC DNA]</scope>
    <source>
        <strain evidence="3 4">DSM 16213</strain>
    </source>
</reference>
<dbReference type="AlphaFoldDB" id="A0A1H8JQC0"/>
<evidence type="ECO:0000259" key="2">
    <source>
        <dbReference type="PROSITE" id="PS50846"/>
    </source>
</evidence>
<dbReference type="STRING" id="245187.SAMN04488003_1417"/>
<dbReference type="RefSeq" id="WP_089905758.1">
    <property type="nucleotide sequence ID" value="NZ_FOCI01000041.1"/>
</dbReference>
<sequence length="65" mass="6746">MQIHIDNMTCGHCVKSVTEAIHAVDPLAQVEIDLTDKRVAVTSAAAASAITAALDDAGYPPRTAV</sequence>
<dbReference type="InterPro" id="IPR006121">
    <property type="entry name" value="HMA_dom"/>
</dbReference>
<dbReference type="Gene3D" id="3.30.70.100">
    <property type="match status" value="1"/>
</dbReference>
<dbReference type="Proteomes" id="UP000199585">
    <property type="component" value="Unassembled WGS sequence"/>
</dbReference>